<organism evidence="2 3">
    <name type="scientific">Ancylobacter defluvii</name>
    <dbReference type="NCBI Taxonomy" id="1282440"/>
    <lineage>
        <taxon>Bacteria</taxon>
        <taxon>Pseudomonadati</taxon>
        <taxon>Pseudomonadota</taxon>
        <taxon>Alphaproteobacteria</taxon>
        <taxon>Hyphomicrobiales</taxon>
        <taxon>Xanthobacteraceae</taxon>
        <taxon>Ancylobacter</taxon>
    </lineage>
</organism>
<dbReference type="AlphaFoldDB" id="A0A9W6JRM7"/>
<evidence type="ECO:0000313" key="2">
    <source>
        <dbReference type="EMBL" id="GLK82027.1"/>
    </source>
</evidence>
<gene>
    <name evidence="2" type="ORF">GCM10017653_00960</name>
</gene>
<protein>
    <submittedName>
        <fullName evidence="2">Uncharacterized protein</fullName>
    </submittedName>
</protein>
<reference evidence="2" key="2">
    <citation type="submission" date="2023-01" db="EMBL/GenBank/DDBJ databases">
        <authorList>
            <person name="Sun Q."/>
            <person name="Evtushenko L."/>
        </authorList>
    </citation>
    <scope>NUCLEOTIDE SEQUENCE</scope>
    <source>
        <strain evidence="2">VKM B-2789</strain>
    </source>
</reference>
<proteinExistence type="predicted"/>
<feature type="region of interest" description="Disordered" evidence="1">
    <location>
        <begin position="64"/>
        <end position="84"/>
    </location>
</feature>
<keyword evidence="3" id="KW-1185">Reference proteome</keyword>
<evidence type="ECO:0000313" key="3">
    <source>
        <dbReference type="Proteomes" id="UP001143330"/>
    </source>
</evidence>
<comment type="caution">
    <text evidence="2">The sequence shown here is derived from an EMBL/GenBank/DDBJ whole genome shotgun (WGS) entry which is preliminary data.</text>
</comment>
<sequence length="84" mass="8624">MQRAQPCDTPGGPARSGFHAAPSDVGAKLACRHKEGACNGRAAHAQPIHRRKLGKEDMAAKLSAAPHAAPAVGTALAQRKSPPI</sequence>
<dbReference type="EMBL" id="BSFM01000001">
    <property type="protein sequence ID" value="GLK82027.1"/>
    <property type="molecule type" value="Genomic_DNA"/>
</dbReference>
<feature type="compositionally biased region" description="Low complexity" evidence="1">
    <location>
        <begin position="64"/>
        <end position="77"/>
    </location>
</feature>
<accession>A0A9W6JRM7</accession>
<dbReference type="Proteomes" id="UP001143330">
    <property type="component" value="Unassembled WGS sequence"/>
</dbReference>
<reference evidence="2" key="1">
    <citation type="journal article" date="2014" name="Int. J. Syst. Evol. Microbiol.">
        <title>Complete genome sequence of Corynebacterium casei LMG S-19264T (=DSM 44701T), isolated from a smear-ripened cheese.</title>
        <authorList>
            <consortium name="US DOE Joint Genome Institute (JGI-PGF)"/>
            <person name="Walter F."/>
            <person name="Albersmeier A."/>
            <person name="Kalinowski J."/>
            <person name="Ruckert C."/>
        </authorList>
    </citation>
    <scope>NUCLEOTIDE SEQUENCE</scope>
    <source>
        <strain evidence="2">VKM B-2789</strain>
    </source>
</reference>
<name>A0A9W6JRM7_9HYPH</name>
<evidence type="ECO:0000256" key="1">
    <source>
        <dbReference type="SAM" id="MobiDB-lite"/>
    </source>
</evidence>
<feature type="region of interest" description="Disordered" evidence="1">
    <location>
        <begin position="1"/>
        <end position="21"/>
    </location>
</feature>